<dbReference type="InterPro" id="IPR003156">
    <property type="entry name" value="DHHA1_dom"/>
</dbReference>
<dbReference type="PANTHER" id="PTHR30255">
    <property type="entry name" value="SINGLE-STRANDED-DNA-SPECIFIC EXONUCLEASE RECJ"/>
    <property type="match status" value="1"/>
</dbReference>
<evidence type="ECO:0000256" key="2">
    <source>
        <dbReference type="ARBA" id="ARBA00019841"/>
    </source>
</evidence>
<protein>
    <recommendedName>
        <fullName evidence="2">Single-stranded-DNA-specific exonuclease RecJ</fullName>
    </recommendedName>
</protein>
<dbReference type="AlphaFoldDB" id="A0A0L6JLD6"/>
<gene>
    <name evidence="10" type="ORF">Bccel_1901</name>
</gene>
<dbReference type="OrthoDB" id="9809852at2"/>
<feature type="coiled-coil region" evidence="6">
    <location>
        <begin position="309"/>
        <end position="344"/>
    </location>
</feature>
<comment type="caution">
    <text evidence="10">The sequence shown here is derived from an EMBL/GenBank/DDBJ whole genome shotgun (WGS) entry which is preliminary data.</text>
</comment>
<keyword evidence="5 10" id="KW-0269">Exonuclease</keyword>
<evidence type="ECO:0000256" key="4">
    <source>
        <dbReference type="ARBA" id="ARBA00022801"/>
    </source>
</evidence>
<evidence type="ECO:0000256" key="3">
    <source>
        <dbReference type="ARBA" id="ARBA00022722"/>
    </source>
</evidence>
<evidence type="ECO:0000256" key="1">
    <source>
        <dbReference type="ARBA" id="ARBA00005915"/>
    </source>
</evidence>
<dbReference type="NCBIfam" id="TIGR00644">
    <property type="entry name" value="recJ"/>
    <property type="match status" value="1"/>
</dbReference>
<dbReference type="PANTHER" id="PTHR30255:SF2">
    <property type="entry name" value="SINGLE-STRANDED-DNA-SPECIFIC EXONUCLEASE RECJ"/>
    <property type="match status" value="1"/>
</dbReference>
<feature type="domain" description="DHHA1" evidence="8">
    <location>
        <begin position="346"/>
        <end position="440"/>
    </location>
</feature>
<keyword evidence="11" id="KW-1185">Reference proteome</keyword>
<dbReference type="GO" id="GO:0003676">
    <property type="term" value="F:nucleic acid binding"/>
    <property type="evidence" value="ECO:0007669"/>
    <property type="project" value="InterPro"/>
</dbReference>
<dbReference type="SUPFAM" id="SSF64182">
    <property type="entry name" value="DHH phosphoesterases"/>
    <property type="match status" value="1"/>
</dbReference>
<evidence type="ECO:0000259" key="9">
    <source>
        <dbReference type="Pfam" id="PF17768"/>
    </source>
</evidence>
<comment type="similarity">
    <text evidence="1">Belongs to the RecJ family.</text>
</comment>
<dbReference type="Pfam" id="PF01368">
    <property type="entry name" value="DHH"/>
    <property type="match status" value="1"/>
</dbReference>
<dbReference type="GO" id="GO:0006281">
    <property type="term" value="P:DNA repair"/>
    <property type="evidence" value="ECO:0007669"/>
    <property type="project" value="InterPro"/>
</dbReference>
<dbReference type="Gene3D" id="3.90.1640.30">
    <property type="match status" value="1"/>
</dbReference>
<dbReference type="InterPro" id="IPR038763">
    <property type="entry name" value="DHH_sf"/>
</dbReference>
<keyword evidence="6" id="KW-0175">Coiled coil</keyword>
<dbReference type="InterPro" id="IPR001667">
    <property type="entry name" value="DDH_dom"/>
</dbReference>
<proteinExistence type="inferred from homology"/>
<sequence length="764" mass="86152">MKVNIDIKNNGVKIPEELINAADGDELIARLFYNRGYKDPHTVKQMLHDQLYVPTDIWEFQNMKDAVDIIRNAIGNKEKIAVYGDYDVDGVTSTALLVQCLGFLTPNVLYHVPDRFTEGYGMNEGVIQRLHEKGVSLVITCDCGVSNVNEVTLAKELEMKVIVTDHHSIPDVLPPADVILNPKLLKEGHKARNLSGCAMAYFLSKALLKSFDMEEKSQLFMDLVAMSLIADVVSLNGENRYLLKNGLPILFNTKRTGLKSLFNIIQKNSKLQTEEDVAFQIAPRINAAGRMDSARLPVEMLLSRQAKIADDMAGRINSLNEERKRVQEQIIKEAQEIVENYKKMKSVLVLYSEFWHHGIIGIAAGKICETYRKPAILLSLKEDGQTIVGSARSTDDVNIYELLKETSGKLLKYGGHSKAAGLSLKKEDIKAFTDEIEDMAERLIYTDNSMEIVVDSELSFENIDEDFYERLKKAGPYGEGFEAPLFLTRSVSILNDRITPKNHHIMVVSDINDVRLAAVKWFGGSDSFKGKVCDIVYKVGLNSYKNNTTLQLTIEHIVETDGKIRRAFEGVIEDCRNLDVMEAAKVHENSIVFYEGISQRCPVDGTRTRMQLKKADNLVFLSVPVNSNVFREAVFMVNPKRVILNFSILSDYTFKGFLTLLFGVLKESTSTGEGCLEMYELSMLLGVEEEIVRTALKYLKAAGKIDYIYEPDDIMVTVWRKNAAPSLDISVCEKKLTNALLEKNAYQSFIKNLECHMFKEYLKV</sequence>
<name>A0A0L6JLD6_9FIRM</name>
<feature type="domain" description="DDH" evidence="7">
    <location>
        <begin position="79"/>
        <end position="225"/>
    </location>
</feature>
<evidence type="ECO:0000259" key="8">
    <source>
        <dbReference type="Pfam" id="PF02272"/>
    </source>
</evidence>
<evidence type="ECO:0000259" key="7">
    <source>
        <dbReference type="Pfam" id="PF01368"/>
    </source>
</evidence>
<feature type="domain" description="RecJ OB" evidence="9">
    <location>
        <begin position="454"/>
        <end position="556"/>
    </location>
</feature>
<keyword evidence="3" id="KW-0540">Nuclease</keyword>
<dbReference type="RefSeq" id="WP_036938107.1">
    <property type="nucleotide sequence ID" value="NZ_JQKC01000006.1"/>
</dbReference>
<dbReference type="Proteomes" id="UP000036923">
    <property type="component" value="Unassembled WGS sequence"/>
</dbReference>
<reference evidence="11" key="1">
    <citation type="submission" date="2015-07" db="EMBL/GenBank/DDBJ databases">
        <title>Near-Complete Genome Sequence of the Cellulolytic Bacterium Bacteroides (Pseudobacteroides) cellulosolvens ATCC 35603.</title>
        <authorList>
            <person name="Dassa B."/>
            <person name="Utturkar S.M."/>
            <person name="Klingeman D.M."/>
            <person name="Hurt R.A."/>
            <person name="Keller M."/>
            <person name="Xu J."/>
            <person name="Reddy Y.H.K."/>
            <person name="Borovok I."/>
            <person name="Grinberg I.R."/>
            <person name="Lamed R."/>
            <person name="Zhivin O."/>
            <person name="Bayer E.A."/>
            <person name="Brown S.D."/>
        </authorList>
    </citation>
    <scope>NUCLEOTIDE SEQUENCE [LARGE SCALE GENOMIC DNA]</scope>
    <source>
        <strain evidence="11">DSM 2933</strain>
    </source>
</reference>
<evidence type="ECO:0000256" key="5">
    <source>
        <dbReference type="ARBA" id="ARBA00022839"/>
    </source>
</evidence>
<evidence type="ECO:0000256" key="6">
    <source>
        <dbReference type="SAM" id="Coils"/>
    </source>
</evidence>
<dbReference type="InterPro" id="IPR004610">
    <property type="entry name" value="RecJ"/>
</dbReference>
<dbReference type="Gene3D" id="3.10.310.30">
    <property type="match status" value="1"/>
</dbReference>
<dbReference type="eggNOG" id="COG0608">
    <property type="taxonomic scope" value="Bacteria"/>
</dbReference>
<dbReference type="InterPro" id="IPR041122">
    <property type="entry name" value="RecJ_OB"/>
</dbReference>
<evidence type="ECO:0000313" key="10">
    <source>
        <dbReference type="EMBL" id="KNY26636.1"/>
    </source>
</evidence>
<dbReference type="PATRIC" id="fig|398512.5.peg.1979"/>
<dbReference type="GO" id="GO:0006310">
    <property type="term" value="P:DNA recombination"/>
    <property type="evidence" value="ECO:0007669"/>
    <property type="project" value="InterPro"/>
</dbReference>
<dbReference type="STRING" id="398512.Bccel_1901"/>
<dbReference type="GO" id="GO:0008409">
    <property type="term" value="F:5'-3' exonuclease activity"/>
    <property type="evidence" value="ECO:0007669"/>
    <property type="project" value="InterPro"/>
</dbReference>
<dbReference type="Pfam" id="PF17768">
    <property type="entry name" value="RecJ_OB"/>
    <property type="match status" value="1"/>
</dbReference>
<dbReference type="Pfam" id="PF02272">
    <property type="entry name" value="DHHA1"/>
    <property type="match status" value="1"/>
</dbReference>
<dbReference type="InterPro" id="IPR051673">
    <property type="entry name" value="SSDNA_exonuclease_RecJ"/>
</dbReference>
<organism evidence="10 11">
    <name type="scientific">Pseudobacteroides cellulosolvens ATCC 35603 = DSM 2933</name>
    <dbReference type="NCBI Taxonomy" id="398512"/>
    <lineage>
        <taxon>Bacteria</taxon>
        <taxon>Bacillati</taxon>
        <taxon>Bacillota</taxon>
        <taxon>Clostridia</taxon>
        <taxon>Eubacteriales</taxon>
        <taxon>Oscillospiraceae</taxon>
        <taxon>Pseudobacteroides</taxon>
    </lineage>
</organism>
<keyword evidence="4" id="KW-0378">Hydrolase</keyword>
<evidence type="ECO:0000313" key="11">
    <source>
        <dbReference type="Proteomes" id="UP000036923"/>
    </source>
</evidence>
<accession>A0A0L6JLD6</accession>
<dbReference type="EMBL" id="LGTC01000001">
    <property type="protein sequence ID" value="KNY26636.1"/>
    <property type="molecule type" value="Genomic_DNA"/>
</dbReference>